<dbReference type="EMBL" id="JAGQHR010000339">
    <property type="protein sequence ID" value="MCA9728275.1"/>
    <property type="molecule type" value="Genomic_DNA"/>
</dbReference>
<evidence type="ECO:0000313" key="4">
    <source>
        <dbReference type="EMBL" id="MCA9728275.1"/>
    </source>
</evidence>
<gene>
    <name evidence="4" type="ORF">KC729_11370</name>
</gene>
<dbReference type="PANTHER" id="PTHR43476:SF4">
    <property type="entry name" value="BLR0106 PROTEIN"/>
    <property type="match status" value="1"/>
</dbReference>
<evidence type="ECO:0000256" key="1">
    <source>
        <dbReference type="ARBA" id="ARBA00023002"/>
    </source>
</evidence>
<organism evidence="4 5">
    <name type="scientific">Eiseniibacteriota bacterium</name>
    <dbReference type="NCBI Taxonomy" id="2212470"/>
    <lineage>
        <taxon>Bacteria</taxon>
        <taxon>Candidatus Eiseniibacteriota</taxon>
    </lineage>
</organism>
<keyword evidence="4" id="KW-0503">Monooxygenase</keyword>
<dbReference type="PRINTS" id="PR00420">
    <property type="entry name" value="RNGMNOXGNASE"/>
</dbReference>
<comment type="caution">
    <text evidence="4">The sequence shown here is derived from an EMBL/GenBank/DDBJ whole genome shotgun (WGS) entry which is preliminary data.</text>
</comment>
<dbReference type="AlphaFoldDB" id="A0A956RPW5"/>
<dbReference type="InterPro" id="IPR002938">
    <property type="entry name" value="FAD-bd"/>
</dbReference>
<dbReference type="InterPro" id="IPR050631">
    <property type="entry name" value="PheA/TfdB_FAD_monoxygenase"/>
</dbReference>
<reference evidence="4" key="1">
    <citation type="submission" date="2020-04" db="EMBL/GenBank/DDBJ databases">
        <authorList>
            <person name="Zhang T."/>
        </authorList>
    </citation>
    <scope>NUCLEOTIDE SEQUENCE</scope>
    <source>
        <strain evidence="4">HKST-UBA01</strain>
    </source>
</reference>
<dbReference type="GO" id="GO:0071949">
    <property type="term" value="F:FAD binding"/>
    <property type="evidence" value="ECO:0007669"/>
    <property type="project" value="InterPro"/>
</dbReference>
<dbReference type="Pfam" id="PF01494">
    <property type="entry name" value="FAD_binding_3"/>
    <property type="match status" value="1"/>
</dbReference>
<dbReference type="Proteomes" id="UP000697710">
    <property type="component" value="Unassembled WGS sequence"/>
</dbReference>
<sequence>MFGKHKTEVLVAGGGPVGLYTAIALRERNVDVDVYDQDPRLAARSYALALHPQSLRLLDEVGLAQRLTALGRRVDRIAFYDGLRKRAEISFGEIGGPFSYLLVLPQSTFETLLQERLERSRQRVHWSHRVQQLETDEQRIGVMVHKLDHVSLGYPVSIAESTITKSSLVDTQYVIGADGYESRVRNILDIDYQNHGDAGTFFVTEFESDRVIEPELRIVLEGPWANVCWPISEHRVRWSFQIDPREMDKADAGQLVRYIEDRAPWFHPRPREIHWTTLVRFERRLASTFGKGRIWLAGDAAHLTGPVGVQSVNIGLREGHDLASRIANALHNGDEESLNAYDEERRLEWQSLLGITGDIQGRNGVDPWIEQHRYRILPCLPGSGSDLDVMLRQLGLERTAESA</sequence>
<evidence type="ECO:0000313" key="5">
    <source>
        <dbReference type="Proteomes" id="UP000697710"/>
    </source>
</evidence>
<proteinExistence type="predicted"/>
<evidence type="ECO:0000256" key="2">
    <source>
        <dbReference type="ARBA" id="ARBA00023027"/>
    </source>
</evidence>
<protein>
    <submittedName>
        <fullName evidence="4">FAD-dependent monooxygenase</fullName>
    </submittedName>
</protein>
<evidence type="ECO:0000259" key="3">
    <source>
        <dbReference type="Pfam" id="PF01494"/>
    </source>
</evidence>
<dbReference type="Gene3D" id="3.30.70.2450">
    <property type="match status" value="1"/>
</dbReference>
<feature type="domain" description="FAD-binding" evidence="3">
    <location>
        <begin position="6"/>
        <end position="347"/>
    </location>
</feature>
<keyword evidence="2" id="KW-0520">NAD</keyword>
<dbReference type="Gene3D" id="3.50.50.60">
    <property type="entry name" value="FAD/NAD(P)-binding domain"/>
    <property type="match status" value="1"/>
</dbReference>
<keyword evidence="1" id="KW-0560">Oxidoreductase</keyword>
<dbReference type="GO" id="GO:0004497">
    <property type="term" value="F:monooxygenase activity"/>
    <property type="evidence" value="ECO:0007669"/>
    <property type="project" value="UniProtKB-KW"/>
</dbReference>
<name>A0A956RPW5_UNCEI</name>
<dbReference type="InterPro" id="IPR036188">
    <property type="entry name" value="FAD/NAD-bd_sf"/>
</dbReference>
<accession>A0A956RPW5</accession>
<dbReference type="PANTHER" id="PTHR43476">
    <property type="entry name" value="3-(3-HYDROXY-PHENYL)PROPIONATE/3-HYDROXYCINNAMIC ACID HYDROXYLASE"/>
    <property type="match status" value="1"/>
</dbReference>
<dbReference type="SUPFAM" id="SSF51905">
    <property type="entry name" value="FAD/NAD(P)-binding domain"/>
    <property type="match status" value="1"/>
</dbReference>
<reference evidence="4" key="2">
    <citation type="journal article" date="2021" name="Microbiome">
        <title>Successional dynamics and alternative stable states in a saline activated sludge microbial community over 9 years.</title>
        <authorList>
            <person name="Wang Y."/>
            <person name="Ye J."/>
            <person name="Ju F."/>
            <person name="Liu L."/>
            <person name="Boyd J.A."/>
            <person name="Deng Y."/>
            <person name="Parks D.H."/>
            <person name="Jiang X."/>
            <person name="Yin X."/>
            <person name="Woodcroft B.J."/>
            <person name="Tyson G.W."/>
            <person name="Hugenholtz P."/>
            <person name="Polz M.F."/>
            <person name="Zhang T."/>
        </authorList>
    </citation>
    <scope>NUCLEOTIDE SEQUENCE</scope>
    <source>
        <strain evidence="4">HKST-UBA01</strain>
    </source>
</reference>